<evidence type="ECO:0000313" key="1">
    <source>
        <dbReference type="EMBL" id="AZA93846.1"/>
    </source>
</evidence>
<accession>A0AAD1DTH4</accession>
<dbReference type="KEGG" id="cnk:EG343_07780"/>
<keyword evidence="2" id="KW-1185">Reference proteome</keyword>
<evidence type="ECO:0000313" key="2">
    <source>
        <dbReference type="Proteomes" id="UP000278288"/>
    </source>
</evidence>
<proteinExistence type="predicted"/>
<dbReference type="Proteomes" id="UP000278288">
    <property type="component" value="Chromosome"/>
</dbReference>
<name>A0AAD1DTH4_CHRNA</name>
<reference evidence="1 2" key="1">
    <citation type="submission" date="2018-11" db="EMBL/GenBank/DDBJ databases">
        <title>Proposal to divide the Flavobacteriaceae and reorganize its genera based on Amino Acid Identity values calculated from whole genome sequences.</title>
        <authorList>
            <person name="Nicholson A.C."/>
            <person name="Gulvik C.A."/>
            <person name="Whitney A.M."/>
            <person name="Humrighouse B.W."/>
            <person name="Bell M."/>
            <person name="Holmes B."/>
            <person name="Steigerwalt A.G."/>
            <person name="Villarma A."/>
            <person name="Sheth M."/>
            <person name="Batra D."/>
            <person name="Pryor J."/>
            <person name="Bernardet J.-F."/>
            <person name="Hugo C."/>
            <person name="Kampfer P."/>
            <person name="Newman J."/>
            <person name="McQuiston J.R."/>
        </authorList>
    </citation>
    <scope>NUCLEOTIDE SEQUENCE [LARGE SCALE GENOMIC DNA]</scope>
    <source>
        <strain evidence="1 2">G0041</strain>
    </source>
</reference>
<protein>
    <submittedName>
        <fullName evidence="1">Gliding motility protein GldB</fullName>
    </submittedName>
</protein>
<dbReference type="InterPro" id="IPR019853">
    <property type="entry name" value="GldB-like"/>
</dbReference>
<dbReference type="AlphaFoldDB" id="A0AAD1DTH4"/>
<organism evidence="1 2">
    <name type="scientific">Chryseobacterium nakagawai</name>
    <dbReference type="NCBI Taxonomy" id="1241982"/>
    <lineage>
        <taxon>Bacteria</taxon>
        <taxon>Pseudomonadati</taxon>
        <taxon>Bacteroidota</taxon>
        <taxon>Flavobacteriia</taxon>
        <taxon>Flavobacteriales</taxon>
        <taxon>Weeksellaceae</taxon>
        <taxon>Chryseobacterium group</taxon>
        <taxon>Chryseobacterium</taxon>
    </lineage>
</organism>
<dbReference type="EMBL" id="CP033923">
    <property type="protein sequence ID" value="AZA93846.1"/>
    <property type="molecule type" value="Genomic_DNA"/>
</dbReference>
<sequence>MKSPFNPYFCKLNVKIMKIFRYIALSSILVAGLNSCKKEPENQWKIEVKDTTEKIEMTDISKAFYNPNVALDQFKAQFPWFQGTVSDADFSKRRADSEEIKIYKEAIGKIDQAKLQKELQNLFSHIKHYFPQFKSPKVYLFSSALQMVQDPIFYDEKGNLLFIDITGFMGDGNAHYKGLEVYFQKSMNPQNIVPKVSQLFAENIVTESPDHQKFIDQVILNGKVMILQDAFLPDFPDYLKMNYTKKQYEWATYNEANIWNYFVESNLLFGDDPRLGERFIAPGPFSKFYTEIDNESSPQIGIFTGWQICKAYLKEKPETKLTDFLKMDATQIFNESGYKPRVTK</sequence>
<gene>
    <name evidence="1" type="ORF">EG343_07780</name>
</gene>
<dbReference type="Pfam" id="PF25594">
    <property type="entry name" value="GldB_lipo"/>
    <property type="match status" value="1"/>
</dbReference>